<evidence type="ECO:0000256" key="1">
    <source>
        <dbReference type="ARBA" id="ARBA00004141"/>
    </source>
</evidence>
<dbReference type="PANTHER" id="PTHR11814">
    <property type="entry name" value="SULFATE TRANSPORTER"/>
    <property type="match status" value="1"/>
</dbReference>
<dbReference type="InterPro" id="IPR002645">
    <property type="entry name" value="STAS_dom"/>
</dbReference>
<organism evidence="8 9">
    <name type="scientific">Batillaria attramentaria</name>
    <dbReference type="NCBI Taxonomy" id="370345"/>
    <lineage>
        <taxon>Eukaryota</taxon>
        <taxon>Metazoa</taxon>
        <taxon>Spiralia</taxon>
        <taxon>Lophotrochozoa</taxon>
        <taxon>Mollusca</taxon>
        <taxon>Gastropoda</taxon>
        <taxon>Caenogastropoda</taxon>
        <taxon>Sorbeoconcha</taxon>
        <taxon>Cerithioidea</taxon>
        <taxon>Batillariidae</taxon>
        <taxon>Batillaria</taxon>
    </lineage>
</organism>
<protein>
    <recommendedName>
        <fullName evidence="7">STAS domain-containing protein</fullName>
    </recommendedName>
</protein>
<keyword evidence="2 6" id="KW-0812">Transmembrane</keyword>
<dbReference type="GO" id="GO:0016020">
    <property type="term" value="C:membrane"/>
    <property type="evidence" value="ECO:0007669"/>
    <property type="project" value="UniProtKB-SubCell"/>
</dbReference>
<feature type="transmembrane region" description="Helical" evidence="6">
    <location>
        <begin position="370"/>
        <end position="390"/>
    </location>
</feature>
<evidence type="ECO:0000256" key="6">
    <source>
        <dbReference type="SAM" id="Phobius"/>
    </source>
</evidence>
<dbReference type="Gene3D" id="3.30.750.24">
    <property type="entry name" value="STAS domain"/>
    <property type="match status" value="1"/>
</dbReference>
<proteinExistence type="predicted"/>
<feature type="non-terminal residue" evidence="8">
    <location>
        <position position="1"/>
    </location>
</feature>
<feature type="transmembrane region" description="Helical" evidence="6">
    <location>
        <begin position="504"/>
        <end position="529"/>
    </location>
</feature>
<dbReference type="PROSITE" id="PS01130">
    <property type="entry name" value="SLC26A"/>
    <property type="match status" value="1"/>
</dbReference>
<feature type="transmembrane region" description="Helical" evidence="6">
    <location>
        <begin position="210"/>
        <end position="232"/>
    </location>
</feature>
<evidence type="ECO:0000313" key="8">
    <source>
        <dbReference type="EMBL" id="KAK7500434.1"/>
    </source>
</evidence>
<dbReference type="Proteomes" id="UP001519460">
    <property type="component" value="Unassembled WGS sequence"/>
</dbReference>
<dbReference type="InterPro" id="IPR036513">
    <property type="entry name" value="STAS_dom_sf"/>
</dbReference>
<dbReference type="CDD" id="cd07042">
    <property type="entry name" value="STAS_SulP_like_sulfate_transporter"/>
    <property type="match status" value="1"/>
</dbReference>
<evidence type="ECO:0000259" key="7">
    <source>
        <dbReference type="PROSITE" id="PS50801"/>
    </source>
</evidence>
<feature type="transmembrane region" description="Helical" evidence="6">
    <location>
        <begin position="410"/>
        <end position="433"/>
    </location>
</feature>
<dbReference type="AlphaFoldDB" id="A0ABD0LLK0"/>
<dbReference type="SUPFAM" id="SSF52091">
    <property type="entry name" value="SpoIIaa-like"/>
    <property type="match status" value="1"/>
</dbReference>
<evidence type="ECO:0000256" key="2">
    <source>
        <dbReference type="ARBA" id="ARBA00022692"/>
    </source>
</evidence>
<dbReference type="EMBL" id="JACVVK020000037">
    <property type="protein sequence ID" value="KAK7500434.1"/>
    <property type="molecule type" value="Genomic_DNA"/>
</dbReference>
<dbReference type="PROSITE" id="PS50801">
    <property type="entry name" value="STAS"/>
    <property type="match status" value="1"/>
</dbReference>
<feature type="transmembrane region" description="Helical" evidence="6">
    <location>
        <begin position="268"/>
        <end position="284"/>
    </location>
</feature>
<dbReference type="NCBIfam" id="TIGR00815">
    <property type="entry name" value="sulP"/>
    <property type="match status" value="1"/>
</dbReference>
<reference evidence="8 9" key="1">
    <citation type="journal article" date="2023" name="Sci. Data">
        <title>Genome assembly of the Korean intertidal mud-creeper Batillaria attramentaria.</title>
        <authorList>
            <person name="Patra A.K."/>
            <person name="Ho P.T."/>
            <person name="Jun S."/>
            <person name="Lee S.J."/>
            <person name="Kim Y."/>
            <person name="Won Y.J."/>
        </authorList>
    </citation>
    <scope>NUCLEOTIDE SEQUENCE [LARGE SCALE GENOMIC DNA]</scope>
    <source>
        <strain evidence="8">Wonlab-2016</strain>
    </source>
</reference>
<dbReference type="InterPro" id="IPR011547">
    <property type="entry name" value="SLC26A/SulP_dom"/>
</dbReference>
<comment type="caution">
    <text evidence="8">The sequence shown here is derived from an EMBL/GenBank/DDBJ whole genome shotgun (WGS) entry which is preliminary data.</text>
</comment>
<dbReference type="InterPro" id="IPR001902">
    <property type="entry name" value="SLC26A/SulP_fam"/>
</dbReference>
<feature type="transmembrane region" description="Helical" evidence="6">
    <location>
        <begin position="238"/>
        <end position="256"/>
    </location>
</feature>
<feature type="transmembrane region" description="Helical" evidence="6">
    <location>
        <begin position="138"/>
        <end position="163"/>
    </location>
</feature>
<accession>A0ABD0LLK0</accession>
<feature type="transmembrane region" description="Helical" evidence="6">
    <location>
        <begin position="453"/>
        <end position="483"/>
    </location>
</feature>
<evidence type="ECO:0000256" key="3">
    <source>
        <dbReference type="ARBA" id="ARBA00022989"/>
    </source>
</evidence>
<dbReference type="InterPro" id="IPR018045">
    <property type="entry name" value="S04_transporter_CS"/>
</dbReference>
<feature type="transmembrane region" description="Helical" evidence="6">
    <location>
        <begin position="296"/>
        <end position="313"/>
    </location>
</feature>
<name>A0ABD0LLK0_9CAEN</name>
<dbReference type="Pfam" id="PF00916">
    <property type="entry name" value="Sulfate_transp"/>
    <property type="match status" value="1"/>
</dbReference>
<keyword evidence="3 6" id="KW-1133">Transmembrane helix</keyword>
<evidence type="ECO:0000256" key="5">
    <source>
        <dbReference type="SAM" id="MobiDB-lite"/>
    </source>
</evidence>
<feature type="non-terminal residue" evidence="8">
    <location>
        <position position="778"/>
    </location>
</feature>
<feature type="domain" description="STAS" evidence="7">
    <location>
        <begin position="567"/>
        <end position="716"/>
    </location>
</feature>
<evidence type="ECO:0000313" key="9">
    <source>
        <dbReference type="Proteomes" id="UP001519460"/>
    </source>
</evidence>
<feature type="transmembrane region" description="Helical" evidence="6">
    <location>
        <begin position="116"/>
        <end position="132"/>
    </location>
</feature>
<dbReference type="Pfam" id="PF01740">
    <property type="entry name" value="STAS"/>
    <property type="match status" value="1"/>
</dbReference>
<feature type="transmembrane region" description="Helical" evidence="6">
    <location>
        <begin position="325"/>
        <end position="342"/>
    </location>
</feature>
<keyword evidence="4 6" id="KW-0472">Membrane</keyword>
<comment type="subcellular location">
    <subcellularLocation>
        <location evidence="1">Membrane</location>
        <topology evidence="1">Multi-pass membrane protein</topology>
    </subcellularLocation>
</comment>
<gene>
    <name evidence="8" type="ORF">BaRGS_00008341</name>
</gene>
<keyword evidence="9" id="KW-1185">Reference proteome</keyword>
<evidence type="ECO:0000256" key="4">
    <source>
        <dbReference type="ARBA" id="ARBA00023136"/>
    </source>
</evidence>
<sequence>NLKSVRHFNLSTHYIKTRLSVPSLFPEQTNTHGPTGANSYCVGSRSEFSAPEQVIIKRQLYTQHSLNQKYEDQAKPTTLCDLVRKECRCSGKCFARHALYFVPVAKSLKRYKWRQWAVADLVAGLSVGFIHLPQGLGFGILASLTPAVGLYTSFFPILVYLIFGTSPHVSMGTNALIALLTGAVVDREVLALGNGTRFNMTDSQVMEFKVGVSAAMCFIGGVVLLAMGLLRLGFITNFLSRSFIGGFTFAAAVHIVTSQVVKMLHLKIPNASGFGALVLTYINIFKNIADSNVADLIVGLICMAVLLAVKIGINERYKDKLKVPVPIELIVVILSTLISHFAKLHDRFGVGVVGDVPTGLPAPSLPPMDVLPRVASDALEIALLCFALTISLGKMCGKLHGTKMDDNQELVAYGMCHLVGCFFQNFPPCVAPPRTMMLSSLGAKSTLNGVSSAVFILLVLLVAGQLFVSLPIAMLAAMIIVAMKDLLLQARQLRSLWHINKPDLYIWVLTAVVGIFADLGIGLLVGMVFSMVTVLGVSQLASGTLLGRAEDEDVVMDAGCRGIKPIPGVRIFRFETTLYYASADRFRNQLFSLVFDPTKATPRPVVLAKVDADSAALESSEPTCPAPSDSHPIKTDASSRNDVRHVILDCSSMTYIDVAGIDTLLLTYRQFSQAGVIVLLAAVPSATLATLNRANFFDVCSEDKVFYTVFDALQNLSDTPSLWDCVRVRSGHLLAQAVLVVCDAKGLRYGQTELDTVHSFGDSLDMEEQSADVDQGLL</sequence>
<feature type="region of interest" description="Disordered" evidence="5">
    <location>
        <begin position="618"/>
        <end position="637"/>
    </location>
</feature>